<dbReference type="AlphaFoldDB" id="A0A1X6Z8D5"/>
<name>A0A1X6Z8D5_9RHOB</name>
<feature type="domain" description="YdhG-like" evidence="1">
    <location>
        <begin position="16"/>
        <end position="114"/>
    </location>
</feature>
<accession>A0A1X6Z8D5</accession>
<dbReference type="PIRSF" id="PIRSF021308">
    <property type="entry name" value="UCP021308"/>
    <property type="match status" value="1"/>
</dbReference>
<dbReference type="InterPro" id="IPR016786">
    <property type="entry name" value="YdeI_bac"/>
</dbReference>
<evidence type="ECO:0000313" key="4">
    <source>
        <dbReference type="Proteomes" id="UP000193495"/>
    </source>
</evidence>
<evidence type="ECO:0000259" key="1">
    <source>
        <dbReference type="Pfam" id="PF08818"/>
    </source>
</evidence>
<keyword evidence="5" id="KW-1185">Reference proteome</keyword>
<dbReference type="Pfam" id="PF08818">
    <property type="entry name" value="DUF1801"/>
    <property type="match status" value="1"/>
</dbReference>
<gene>
    <name evidence="2" type="ORF">CLV79_104175</name>
    <name evidence="3" type="ORF">LOS8367_01776</name>
</gene>
<sequence length="194" mass="21520">MSDPRIEEFFAREGRWRAELSALRGLLLEAEGIEEVWKWRQPCYCCAGGNTAMVAGLADRCVLSFFKGVLVEDPEGLLVPPGPNSRSARYVVFRRLDEIRASEPALRELIARAVEIDRAGRRVAFAQDDVELCAEFEEALAADPDLSAAFEALTPGRQRGYAIHVAGAKKPETRFARIAKHAPRILAGKGMHDR</sequence>
<reference evidence="3 4" key="1">
    <citation type="submission" date="2017-03" db="EMBL/GenBank/DDBJ databases">
        <authorList>
            <person name="Afonso C.L."/>
            <person name="Miller P.J."/>
            <person name="Scott M.A."/>
            <person name="Spackman E."/>
            <person name="Goraichik I."/>
            <person name="Dimitrov K.M."/>
            <person name="Suarez D.L."/>
            <person name="Swayne D.E."/>
        </authorList>
    </citation>
    <scope>NUCLEOTIDE SEQUENCE [LARGE SCALE GENOMIC DNA]</scope>
    <source>
        <strain evidence="3 4">CECT 8367</strain>
    </source>
</reference>
<dbReference type="RefSeq" id="WP_085896115.1">
    <property type="nucleotide sequence ID" value="NZ_FWFY01000004.1"/>
</dbReference>
<dbReference type="OrthoDB" id="214150at2"/>
<dbReference type="EMBL" id="FWFY01000004">
    <property type="protein sequence ID" value="SLN41851.1"/>
    <property type="molecule type" value="Genomic_DNA"/>
</dbReference>
<dbReference type="Pfam" id="PF13376">
    <property type="entry name" value="OmdA"/>
    <property type="match status" value="1"/>
</dbReference>
<dbReference type="InterPro" id="IPR014922">
    <property type="entry name" value="YdhG-like"/>
</dbReference>
<organism evidence="3 4">
    <name type="scientific">Limimaricola soesokkakensis</name>
    <dbReference type="NCBI Taxonomy" id="1343159"/>
    <lineage>
        <taxon>Bacteria</taxon>
        <taxon>Pseudomonadati</taxon>
        <taxon>Pseudomonadota</taxon>
        <taxon>Alphaproteobacteria</taxon>
        <taxon>Rhodobacterales</taxon>
        <taxon>Paracoccaceae</taxon>
        <taxon>Limimaricola</taxon>
    </lineage>
</organism>
<evidence type="ECO:0000313" key="2">
    <source>
        <dbReference type="EMBL" id="PSK86745.1"/>
    </source>
</evidence>
<dbReference type="Proteomes" id="UP000240624">
    <property type="component" value="Unassembled WGS sequence"/>
</dbReference>
<protein>
    <submittedName>
        <fullName evidence="2">Uncharacterized protein YdeI (YjbR/CyaY-like superfamily)</fullName>
    </submittedName>
</protein>
<evidence type="ECO:0000313" key="5">
    <source>
        <dbReference type="Proteomes" id="UP000240624"/>
    </source>
</evidence>
<reference evidence="2 5" key="2">
    <citation type="submission" date="2018-03" db="EMBL/GenBank/DDBJ databases">
        <title>Genomic Encyclopedia of Archaeal and Bacterial Type Strains, Phase II (KMG-II): from individual species to whole genera.</title>
        <authorList>
            <person name="Goeker M."/>
        </authorList>
    </citation>
    <scope>NUCLEOTIDE SEQUENCE [LARGE SCALE GENOMIC DNA]</scope>
    <source>
        <strain evidence="2 5">DSM 29956</strain>
    </source>
</reference>
<dbReference type="EMBL" id="PYGB01000004">
    <property type="protein sequence ID" value="PSK86745.1"/>
    <property type="molecule type" value="Genomic_DNA"/>
</dbReference>
<proteinExistence type="predicted"/>
<evidence type="ECO:0000313" key="3">
    <source>
        <dbReference type="EMBL" id="SLN41851.1"/>
    </source>
</evidence>
<dbReference type="Proteomes" id="UP000193495">
    <property type="component" value="Unassembled WGS sequence"/>
</dbReference>
<dbReference type="SUPFAM" id="SSF159888">
    <property type="entry name" value="YdhG-like"/>
    <property type="match status" value="1"/>
</dbReference>